<proteinExistence type="predicted"/>
<accession>A0ACB8CRH3</accession>
<reference evidence="1" key="1">
    <citation type="submission" date="2020-05" db="EMBL/GenBank/DDBJ databases">
        <title>Large-scale comparative analyses of tick genomes elucidate their genetic diversity and vector capacities.</title>
        <authorList>
            <person name="Jia N."/>
            <person name="Wang J."/>
            <person name="Shi W."/>
            <person name="Du L."/>
            <person name="Sun Y."/>
            <person name="Zhan W."/>
            <person name="Jiang J."/>
            <person name="Wang Q."/>
            <person name="Zhang B."/>
            <person name="Ji P."/>
            <person name="Sakyi L.B."/>
            <person name="Cui X."/>
            <person name="Yuan T."/>
            <person name="Jiang B."/>
            <person name="Yang W."/>
            <person name="Lam T.T.-Y."/>
            <person name="Chang Q."/>
            <person name="Ding S."/>
            <person name="Wang X."/>
            <person name="Zhu J."/>
            <person name="Ruan X."/>
            <person name="Zhao L."/>
            <person name="Wei J."/>
            <person name="Que T."/>
            <person name="Du C."/>
            <person name="Cheng J."/>
            <person name="Dai P."/>
            <person name="Han X."/>
            <person name="Huang E."/>
            <person name="Gao Y."/>
            <person name="Liu J."/>
            <person name="Shao H."/>
            <person name="Ye R."/>
            <person name="Li L."/>
            <person name="Wei W."/>
            <person name="Wang X."/>
            <person name="Wang C."/>
            <person name="Yang T."/>
            <person name="Huo Q."/>
            <person name="Li W."/>
            <person name="Guo W."/>
            <person name="Chen H."/>
            <person name="Zhou L."/>
            <person name="Ni X."/>
            <person name="Tian J."/>
            <person name="Zhou Y."/>
            <person name="Sheng Y."/>
            <person name="Liu T."/>
            <person name="Pan Y."/>
            <person name="Xia L."/>
            <person name="Li J."/>
            <person name="Zhao F."/>
            <person name="Cao W."/>
        </authorList>
    </citation>
    <scope>NUCLEOTIDE SEQUENCE</scope>
    <source>
        <tissue evidence="1">Larvae</tissue>
    </source>
</reference>
<dbReference type="Proteomes" id="UP000821865">
    <property type="component" value="Chromosome 5"/>
</dbReference>
<keyword evidence="2" id="KW-1185">Reference proteome</keyword>
<organism evidence="1 2">
    <name type="scientific">Dermacentor silvarum</name>
    <name type="common">Tick</name>
    <dbReference type="NCBI Taxonomy" id="543639"/>
    <lineage>
        <taxon>Eukaryota</taxon>
        <taxon>Metazoa</taxon>
        <taxon>Ecdysozoa</taxon>
        <taxon>Arthropoda</taxon>
        <taxon>Chelicerata</taxon>
        <taxon>Arachnida</taxon>
        <taxon>Acari</taxon>
        <taxon>Parasitiformes</taxon>
        <taxon>Ixodida</taxon>
        <taxon>Ixodoidea</taxon>
        <taxon>Ixodidae</taxon>
        <taxon>Rhipicephalinae</taxon>
        <taxon>Dermacentor</taxon>
    </lineage>
</organism>
<dbReference type="EMBL" id="CM023474">
    <property type="protein sequence ID" value="KAH7949749.1"/>
    <property type="molecule type" value="Genomic_DNA"/>
</dbReference>
<evidence type="ECO:0000313" key="2">
    <source>
        <dbReference type="Proteomes" id="UP000821865"/>
    </source>
</evidence>
<name>A0ACB8CRH3_DERSI</name>
<protein>
    <submittedName>
        <fullName evidence="1">Uncharacterized protein</fullName>
    </submittedName>
</protein>
<gene>
    <name evidence="1" type="ORF">HPB49_014976</name>
</gene>
<comment type="caution">
    <text evidence="1">The sequence shown here is derived from an EMBL/GenBank/DDBJ whole genome shotgun (WGS) entry which is preliminary data.</text>
</comment>
<evidence type="ECO:0000313" key="1">
    <source>
        <dbReference type="EMBL" id="KAH7949749.1"/>
    </source>
</evidence>
<sequence>MFFTSRVDVVAKAAGHDVVRLPPHHCELKPIELIWSQVIEEEFWQRDGTIDASLDRLKISLVSDLSSESDVSDREMSGMEEPL</sequence>